<dbReference type="RefSeq" id="XP_030998106.1">
    <property type="nucleotide sequence ID" value="XM_031138411.1"/>
</dbReference>
<evidence type="ECO:0000256" key="3">
    <source>
        <dbReference type="ARBA" id="ARBA00022989"/>
    </source>
</evidence>
<dbReference type="EMBL" id="SKBQ01000018">
    <property type="protein sequence ID" value="TPX16395.1"/>
    <property type="molecule type" value="Genomic_DNA"/>
</dbReference>
<dbReference type="PANTHER" id="PTHR15549">
    <property type="entry name" value="PAIRED IMMUNOGLOBULIN-LIKE TYPE 2 RECEPTOR"/>
    <property type="match status" value="1"/>
</dbReference>
<dbReference type="AlphaFoldDB" id="A0A507AZX7"/>
<organism evidence="7 8">
    <name type="scientific">Thyridium curvatum</name>
    <dbReference type="NCBI Taxonomy" id="1093900"/>
    <lineage>
        <taxon>Eukaryota</taxon>
        <taxon>Fungi</taxon>
        <taxon>Dikarya</taxon>
        <taxon>Ascomycota</taxon>
        <taxon>Pezizomycotina</taxon>
        <taxon>Sordariomycetes</taxon>
        <taxon>Sordariomycetidae</taxon>
        <taxon>Thyridiales</taxon>
        <taxon>Thyridiaceae</taxon>
        <taxon>Thyridium</taxon>
    </lineage>
</organism>
<keyword evidence="2 6" id="KW-0812">Transmembrane</keyword>
<dbReference type="GeneID" id="41971491"/>
<name>A0A507AZX7_9PEZI</name>
<evidence type="ECO:0000313" key="7">
    <source>
        <dbReference type="EMBL" id="TPX16395.1"/>
    </source>
</evidence>
<comment type="subcellular location">
    <subcellularLocation>
        <location evidence="1">Membrane</location>
        <topology evidence="1">Single-pass membrane protein</topology>
    </subcellularLocation>
</comment>
<dbReference type="Proteomes" id="UP000319257">
    <property type="component" value="Unassembled WGS sequence"/>
</dbReference>
<evidence type="ECO:0000256" key="6">
    <source>
        <dbReference type="SAM" id="Phobius"/>
    </source>
</evidence>
<proteinExistence type="predicted"/>
<evidence type="ECO:0000256" key="2">
    <source>
        <dbReference type="ARBA" id="ARBA00022692"/>
    </source>
</evidence>
<dbReference type="OrthoDB" id="5390143at2759"/>
<dbReference type="PANTHER" id="PTHR15549:SF26">
    <property type="entry name" value="AXIAL BUDDING PATTERN PROTEIN 2-RELATED"/>
    <property type="match status" value="1"/>
</dbReference>
<keyword evidence="8" id="KW-1185">Reference proteome</keyword>
<reference evidence="7 8" key="1">
    <citation type="submission" date="2019-06" db="EMBL/GenBank/DDBJ databases">
        <title>Draft genome sequence of the filamentous fungus Phialemoniopsis curvata isolated from diesel fuel.</title>
        <authorList>
            <person name="Varaljay V.A."/>
            <person name="Lyon W.J."/>
            <person name="Crouch A.L."/>
            <person name="Drake C.E."/>
            <person name="Hollomon J.M."/>
            <person name="Nadeau L.J."/>
            <person name="Nunn H.S."/>
            <person name="Stevenson B.S."/>
            <person name="Bojanowski C.L."/>
            <person name="Crookes-Goodson W.J."/>
        </authorList>
    </citation>
    <scope>NUCLEOTIDE SEQUENCE [LARGE SCALE GENOMIC DNA]</scope>
    <source>
        <strain evidence="7 8">D216</strain>
    </source>
</reference>
<accession>A0A507AZX7</accession>
<evidence type="ECO:0000256" key="4">
    <source>
        <dbReference type="ARBA" id="ARBA00023136"/>
    </source>
</evidence>
<dbReference type="STRING" id="1093900.A0A507AZX7"/>
<dbReference type="GO" id="GO:0016020">
    <property type="term" value="C:membrane"/>
    <property type="evidence" value="ECO:0007669"/>
    <property type="project" value="UniProtKB-SubCell"/>
</dbReference>
<feature type="transmembrane region" description="Helical" evidence="6">
    <location>
        <begin position="107"/>
        <end position="130"/>
    </location>
</feature>
<keyword evidence="3 6" id="KW-1133">Transmembrane helix</keyword>
<comment type="caution">
    <text evidence="7">The sequence shown here is derived from an EMBL/GenBank/DDBJ whole genome shotgun (WGS) entry which is preliminary data.</text>
</comment>
<evidence type="ECO:0000256" key="1">
    <source>
        <dbReference type="ARBA" id="ARBA00004167"/>
    </source>
</evidence>
<evidence type="ECO:0000256" key="5">
    <source>
        <dbReference type="SAM" id="MobiDB-lite"/>
    </source>
</evidence>
<feature type="region of interest" description="Disordered" evidence="5">
    <location>
        <begin position="151"/>
        <end position="193"/>
    </location>
</feature>
<feature type="compositionally biased region" description="Polar residues" evidence="5">
    <location>
        <begin position="163"/>
        <end position="172"/>
    </location>
</feature>
<sequence>MTHDGSAVDHFDWTVQTYGMDLQFSNKFFFWLLQGAATQQGNQSAPGLASSYFYITSQSSTSSSSVSSPLPTTAASPVTPQTLSTTPTAASTAAGSSEAQNGLGTGAIVGIAVSTSCIGTAAIFGVIYCIMRLRKTQKALAAQLEQQNARLDQQYDPSDRVKSPQQVTTASELPSPMDRTGNHHSLGLVELGG</sequence>
<evidence type="ECO:0000313" key="8">
    <source>
        <dbReference type="Proteomes" id="UP000319257"/>
    </source>
</evidence>
<evidence type="ECO:0008006" key="9">
    <source>
        <dbReference type="Google" id="ProtNLM"/>
    </source>
</evidence>
<dbReference type="GO" id="GO:0071944">
    <property type="term" value="C:cell periphery"/>
    <property type="evidence" value="ECO:0007669"/>
    <property type="project" value="UniProtKB-ARBA"/>
</dbReference>
<feature type="region of interest" description="Disordered" evidence="5">
    <location>
        <begin position="61"/>
        <end position="98"/>
    </location>
</feature>
<gene>
    <name evidence="7" type="ORF">E0L32_004044</name>
</gene>
<dbReference type="InParanoid" id="A0A507AZX7"/>
<keyword evidence="4 6" id="KW-0472">Membrane</keyword>
<protein>
    <recommendedName>
        <fullName evidence="9">Mid2 domain-containing protein</fullName>
    </recommendedName>
</protein>
<dbReference type="InterPro" id="IPR051694">
    <property type="entry name" value="Immunoregulatory_rcpt-like"/>
</dbReference>